<dbReference type="EMBL" id="CACVKT020003864">
    <property type="protein sequence ID" value="CAC5386332.1"/>
    <property type="molecule type" value="Genomic_DNA"/>
</dbReference>
<keyword evidence="2" id="KW-0732">Signal</keyword>
<feature type="transmembrane region" description="Helical" evidence="1">
    <location>
        <begin position="313"/>
        <end position="335"/>
    </location>
</feature>
<dbReference type="CDD" id="cd22823">
    <property type="entry name" value="Gal_Rha_Lectin"/>
    <property type="match status" value="1"/>
</dbReference>
<organism evidence="3 4">
    <name type="scientific">Mytilus coruscus</name>
    <name type="common">Sea mussel</name>
    <dbReference type="NCBI Taxonomy" id="42192"/>
    <lineage>
        <taxon>Eukaryota</taxon>
        <taxon>Metazoa</taxon>
        <taxon>Spiralia</taxon>
        <taxon>Lophotrochozoa</taxon>
        <taxon>Mollusca</taxon>
        <taxon>Bivalvia</taxon>
        <taxon>Autobranchia</taxon>
        <taxon>Pteriomorphia</taxon>
        <taxon>Mytilida</taxon>
        <taxon>Mytiloidea</taxon>
        <taxon>Mytilidae</taxon>
        <taxon>Mytilinae</taxon>
        <taxon>Mytilus</taxon>
    </lineage>
</organism>
<keyword evidence="1" id="KW-1133">Transmembrane helix</keyword>
<proteinExistence type="predicted"/>
<reference evidence="3 4" key="1">
    <citation type="submission" date="2020-06" db="EMBL/GenBank/DDBJ databases">
        <authorList>
            <person name="Li R."/>
            <person name="Bekaert M."/>
        </authorList>
    </citation>
    <scope>NUCLEOTIDE SEQUENCE [LARGE SCALE GENOMIC DNA]</scope>
    <source>
        <strain evidence="4">wild</strain>
    </source>
</reference>
<keyword evidence="4" id="KW-1185">Reference proteome</keyword>
<evidence type="ECO:0000256" key="2">
    <source>
        <dbReference type="SAM" id="SignalP"/>
    </source>
</evidence>
<gene>
    <name evidence="3" type="ORF">MCOR_21787</name>
</gene>
<dbReference type="OrthoDB" id="6142346at2759"/>
<dbReference type="AlphaFoldDB" id="A0A6J8BRW9"/>
<keyword evidence="1" id="KW-0472">Membrane</keyword>
<accession>A0A6J8BRW9</accession>
<protein>
    <submittedName>
        <fullName evidence="3">Uncharacterized protein</fullName>
    </submittedName>
</protein>
<evidence type="ECO:0000313" key="4">
    <source>
        <dbReference type="Proteomes" id="UP000507470"/>
    </source>
</evidence>
<name>A0A6J8BRW9_MYTCO</name>
<feature type="chain" id="PRO_5027092492" evidence="2">
    <location>
        <begin position="22"/>
        <end position="370"/>
    </location>
</feature>
<evidence type="ECO:0000256" key="1">
    <source>
        <dbReference type="SAM" id="Phobius"/>
    </source>
</evidence>
<evidence type="ECO:0000313" key="3">
    <source>
        <dbReference type="EMBL" id="CAC5386332.1"/>
    </source>
</evidence>
<keyword evidence="1" id="KW-0812">Transmembrane</keyword>
<sequence>MDFTIWFIIVVMLQLSRNVESSMKATVCIGNIFSLSCGNDQYILHILYEQYSYSATDKCHYDPSHCSQAEIINPVSAQQCNGYMFYDCFSKPQMIDVCKPYNAQSKQKLYLKSPNYPGDKLDPANCRCNITGRNITAEIYDHQKSNDSPVVFMFVTNKATINVNDVKIRSEIIFSDMDSVELLLDNQYKQEVFKLWMEITGSSMNILCMSYPTVMPSTPQSYKTVLYTSFISDQKPSIQTYTEPIKTSQMLFVSTSFHQSDYFSFQTITDHSVFLSTDSSWHNTTESLQILVTNSTMLVGNSHQADVDTDLRVIIIAVIAFTIIIIIFVSIGIFVHRKNHRQDGRFNVTEQENDRDVYHAYNFRFQNKNE</sequence>
<feature type="signal peptide" evidence="2">
    <location>
        <begin position="1"/>
        <end position="21"/>
    </location>
</feature>
<dbReference type="Proteomes" id="UP000507470">
    <property type="component" value="Unassembled WGS sequence"/>
</dbReference>